<evidence type="ECO:0000313" key="3">
    <source>
        <dbReference type="EMBL" id="QAV32755.1"/>
    </source>
</evidence>
<evidence type="ECO:0000313" key="4">
    <source>
        <dbReference type="Proteomes" id="UP000288947"/>
    </source>
</evidence>
<dbReference type="PANTHER" id="PTHR42915">
    <property type="entry name" value="HYPOTHETICAL 460 KDA PROTEIN IN FEUA-SIGW INTERGENIC REGION [PRECURSOR]"/>
    <property type="match status" value="1"/>
</dbReference>
<dbReference type="InterPro" id="IPR008302">
    <property type="entry name" value="NamZ"/>
</dbReference>
<dbReference type="Gene3D" id="3.90.1150.140">
    <property type="match status" value="1"/>
</dbReference>
<feature type="domain" description="Peptidoglycan beta-N-acetylmuramidase NamZ C-terminal" evidence="2">
    <location>
        <begin position="227"/>
        <end position="341"/>
    </location>
</feature>
<keyword evidence="4" id="KW-1185">Reference proteome</keyword>
<dbReference type="Pfam" id="PF20732">
    <property type="entry name" value="NamZ_C"/>
    <property type="match status" value="1"/>
</dbReference>
<dbReference type="InterPro" id="IPR048502">
    <property type="entry name" value="NamZ_N"/>
</dbReference>
<accession>A0ABX5QQL4</accession>
<evidence type="ECO:0000259" key="1">
    <source>
        <dbReference type="Pfam" id="PF07075"/>
    </source>
</evidence>
<name>A0ABX5QQL4_9BACT</name>
<protein>
    <submittedName>
        <fullName evidence="3">DUF1343 domain-containing protein</fullName>
    </submittedName>
</protein>
<sequence length="368" mass="42491">MGDVMKKRVLNGIDVLDIEKLKASNIALVINYSSVNQKGEHLLDILMRSAIKVVRIFTPEHGLFLNADGQKIEDFIHPRYRIPVTSIYGSRFTLDCDLLHDVDVVIYDIQDVGLRYYTFIYALAEVVKECAKCRKKLVVLDRFNPLGRRFFGPRIPQTLNSIVGAYELPVRYGLSTGELALYYKKFFGLDVEIDIIKCVGWSGEDFSKIDTFWNVPSPNLPTFSSLICYAGLCLFEATNLSVGRGTTKPFEFIGAPWLDEDEMYTYLKGKFPNMLFRKRQFIPQFREYAYQVCNGLEFVPSPEDNFFEVAVAILEYLQGYEEFEVNNKRIDMLAGVENFMESKDQLLNFNLNDYFEFISDVLLYKNED</sequence>
<dbReference type="Proteomes" id="UP000288947">
    <property type="component" value="Chromosome"/>
</dbReference>
<dbReference type="PANTHER" id="PTHR42915:SF1">
    <property type="entry name" value="PEPTIDOGLYCAN BETA-N-ACETYLMURAMIDASE NAMZ"/>
    <property type="match status" value="1"/>
</dbReference>
<dbReference type="Gene3D" id="3.40.50.12170">
    <property type="entry name" value="Uncharacterised protein PF07075, DUF1343"/>
    <property type="match status" value="1"/>
</dbReference>
<feature type="domain" description="Peptidoglycan beta-N-acetylmuramidase NamZ N-terminal" evidence="1">
    <location>
        <begin position="26"/>
        <end position="223"/>
    </location>
</feature>
<proteinExistence type="predicted"/>
<dbReference type="Pfam" id="PF07075">
    <property type="entry name" value="NamZ_N"/>
    <property type="match status" value="1"/>
</dbReference>
<dbReference type="InterPro" id="IPR048503">
    <property type="entry name" value="NamZ_C"/>
</dbReference>
<organism evidence="3 4">
    <name type="scientific">Fervidobacterium changbaicum</name>
    <dbReference type="NCBI Taxonomy" id="310769"/>
    <lineage>
        <taxon>Bacteria</taxon>
        <taxon>Thermotogati</taxon>
        <taxon>Thermotogota</taxon>
        <taxon>Thermotogae</taxon>
        <taxon>Thermotogales</taxon>
        <taxon>Fervidobacteriaceae</taxon>
        <taxon>Fervidobacterium</taxon>
    </lineage>
</organism>
<gene>
    <name evidence="3" type="ORF">CBS1_02640</name>
</gene>
<evidence type="ECO:0000259" key="2">
    <source>
        <dbReference type="Pfam" id="PF20732"/>
    </source>
</evidence>
<dbReference type="EMBL" id="CP026721">
    <property type="protein sequence ID" value="QAV32755.1"/>
    <property type="molecule type" value="Genomic_DNA"/>
</dbReference>
<dbReference type="PIRSF" id="PIRSF016719">
    <property type="entry name" value="UCP016719"/>
    <property type="match status" value="1"/>
</dbReference>
<reference evidence="3 4" key="1">
    <citation type="submission" date="2018-01" db="EMBL/GenBank/DDBJ databases">
        <title>The whole genome sequencing and assembly of Fervidobacterium changbaicum CBS-1 strain.</title>
        <authorList>
            <person name="Kim J.-Y."/>
            <person name="Park M.-K."/>
            <person name="Yi H."/>
            <person name="Bahn Y.-S."/>
            <person name="Kim J.F."/>
            <person name="Lee D.-W."/>
        </authorList>
    </citation>
    <scope>NUCLEOTIDE SEQUENCE [LARGE SCALE GENOMIC DNA]</scope>
    <source>
        <strain evidence="3 4">CBS-1</strain>
    </source>
</reference>